<evidence type="ECO:0000256" key="3">
    <source>
        <dbReference type="ARBA" id="ARBA00022801"/>
    </source>
</evidence>
<proteinExistence type="inferred from homology"/>
<protein>
    <submittedName>
        <fullName evidence="6">C40 family peptidase</fullName>
    </submittedName>
</protein>
<dbReference type="RefSeq" id="WP_213943521.1">
    <property type="nucleotide sequence ID" value="NZ_JAHCMY010000001.1"/>
</dbReference>
<sequence>MQKETSTEWPIDEGYGVCRLSLATVYQEPRPGAGLVTQLLFGETYRVLEADPSKRYLRIESHQDKSQGWLVTAQHHAIAQEEFDAFNDSDYQLTTSPVSHITFKNQKIYLLPGSHLHVAQNELFDLSQSLQFSGSSRPRSQKADRDELMEIAQLFINTPFLSGGRSFFGLGAGSFVQLVYKIAGYKVPKFLSQLLVFGQKVEASAAQPGDLLIFYNEMQLPEHMGLYLGDEQIIHMKGKVRIDKISFAPKSGQKNISGFPNVHEVRKLI</sequence>
<dbReference type="Proteomes" id="UP001319104">
    <property type="component" value="Unassembled WGS sequence"/>
</dbReference>
<evidence type="ECO:0000259" key="5">
    <source>
        <dbReference type="PROSITE" id="PS51935"/>
    </source>
</evidence>
<evidence type="ECO:0000313" key="6">
    <source>
        <dbReference type="EMBL" id="MBS9522627.1"/>
    </source>
</evidence>
<dbReference type="GO" id="GO:0006508">
    <property type="term" value="P:proteolysis"/>
    <property type="evidence" value="ECO:0007669"/>
    <property type="project" value="UniProtKB-KW"/>
</dbReference>
<dbReference type="InterPro" id="IPR041382">
    <property type="entry name" value="SH3_16"/>
</dbReference>
<gene>
    <name evidence="6" type="ORF">KI659_01245</name>
</gene>
<keyword evidence="7" id="KW-1185">Reference proteome</keyword>
<dbReference type="Gene3D" id="3.90.1720.10">
    <property type="entry name" value="endopeptidase domain like (from Nostoc punctiforme)"/>
    <property type="match status" value="1"/>
</dbReference>
<keyword evidence="3" id="KW-0378">Hydrolase</keyword>
<feature type="domain" description="NlpC/P60" evidence="5">
    <location>
        <begin position="142"/>
        <end position="269"/>
    </location>
</feature>
<keyword evidence="2" id="KW-0645">Protease</keyword>
<evidence type="ECO:0000313" key="7">
    <source>
        <dbReference type="Proteomes" id="UP001319104"/>
    </source>
</evidence>
<evidence type="ECO:0000256" key="2">
    <source>
        <dbReference type="ARBA" id="ARBA00022670"/>
    </source>
</evidence>
<dbReference type="InterPro" id="IPR051202">
    <property type="entry name" value="Peptidase_C40"/>
</dbReference>
<dbReference type="InterPro" id="IPR000064">
    <property type="entry name" value="NLP_P60_dom"/>
</dbReference>
<name>A0AAP2CIW0_9BACT</name>
<organism evidence="6 7">
    <name type="scientific">Litoribacter ruber</name>
    <dbReference type="NCBI Taxonomy" id="702568"/>
    <lineage>
        <taxon>Bacteria</taxon>
        <taxon>Pseudomonadati</taxon>
        <taxon>Bacteroidota</taxon>
        <taxon>Cytophagia</taxon>
        <taxon>Cytophagales</taxon>
        <taxon>Cyclobacteriaceae</taxon>
        <taxon>Litoribacter</taxon>
    </lineage>
</organism>
<dbReference type="Gene3D" id="2.30.30.40">
    <property type="entry name" value="SH3 Domains"/>
    <property type="match status" value="1"/>
</dbReference>
<dbReference type="PANTHER" id="PTHR47053">
    <property type="entry name" value="MUREIN DD-ENDOPEPTIDASE MEPH-RELATED"/>
    <property type="match status" value="1"/>
</dbReference>
<comment type="caution">
    <text evidence="6">The sequence shown here is derived from an EMBL/GenBank/DDBJ whole genome shotgun (WGS) entry which is preliminary data.</text>
</comment>
<dbReference type="GO" id="GO:0008234">
    <property type="term" value="F:cysteine-type peptidase activity"/>
    <property type="evidence" value="ECO:0007669"/>
    <property type="project" value="UniProtKB-KW"/>
</dbReference>
<dbReference type="Pfam" id="PF00877">
    <property type="entry name" value="NLPC_P60"/>
    <property type="match status" value="1"/>
</dbReference>
<dbReference type="PANTHER" id="PTHR47053:SF1">
    <property type="entry name" value="MUREIN DD-ENDOPEPTIDASE MEPH-RELATED"/>
    <property type="match status" value="1"/>
</dbReference>
<dbReference type="SUPFAM" id="SSF54001">
    <property type="entry name" value="Cysteine proteinases"/>
    <property type="match status" value="1"/>
</dbReference>
<reference evidence="6 7" key="1">
    <citation type="submission" date="2021-05" db="EMBL/GenBank/DDBJ databases">
        <authorList>
            <person name="Zhang Z.D."/>
            <person name="Osman G."/>
        </authorList>
    </citation>
    <scope>NUCLEOTIDE SEQUENCE [LARGE SCALE GENOMIC DNA]</scope>
    <source>
        <strain evidence="6 7">KCTC 32217</strain>
    </source>
</reference>
<dbReference type="AlphaFoldDB" id="A0AAP2CIW0"/>
<dbReference type="InterPro" id="IPR038765">
    <property type="entry name" value="Papain-like_cys_pep_sf"/>
</dbReference>
<dbReference type="Pfam" id="PF18348">
    <property type="entry name" value="SH3_16"/>
    <property type="match status" value="1"/>
</dbReference>
<dbReference type="PROSITE" id="PS51935">
    <property type="entry name" value="NLPC_P60"/>
    <property type="match status" value="1"/>
</dbReference>
<evidence type="ECO:0000256" key="4">
    <source>
        <dbReference type="ARBA" id="ARBA00022807"/>
    </source>
</evidence>
<keyword evidence="4" id="KW-0788">Thiol protease</keyword>
<comment type="similarity">
    <text evidence="1">Belongs to the peptidase C40 family.</text>
</comment>
<accession>A0AAP2CIW0</accession>
<dbReference type="EMBL" id="JAHCMY010000001">
    <property type="protein sequence ID" value="MBS9522627.1"/>
    <property type="molecule type" value="Genomic_DNA"/>
</dbReference>
<evidence type="ECO:0000256" key="1">
    <source>
        <dbReference type="ARBA" id="ARBA00007074"/>
    </source>
</evidence>